<dbReference type="Pfam" id="PF06764">
    <property type="entry name" value="DUF1223"/>
    <property type="match status" value="1"/>
</dbReference>
<evidence type="ECO:0000313" key="3">
    <source>
        <dbReference type="Proteomes" id="UP000219050"/>
    </source>
</evidence>
<proteinExistence type="predicted"/>
<dbReference type="KEGG" id="cmag:CBW24_09340"/>
<feature type="region of interest" description="Disordered" evidence="1">
    <location>
        <begin position="1"/>
        <end position="20"/>
    </location>
</feature>
<dbReference type="Proteomes" id="UP000219050">
    <property type="component" value="Chromosome"/>
</dbReference>
<dbReference type="PANTHER" id="PTHR36057:SF1">
    <property type="entry name" value="LIPOPROTEIN LIPID ATTACHMENT SITE-LIKE PROTEIN, PUTATIVE (DUF1223)-RELATED"/>
    <property type="match status" value="1"/>
</dbReference>
<dbReference type="AlphaFoldDB" id="A0A291M366"/>
<accession>A0A291M366</accession>
<dbReference type="InterPro" id="IPR036249">
    <property type="entry name" value="Thioredoxin-like_sf"/>
</dbReference>
<evidence type="ECO:0000313" key="2">
    <source>
        <dbReference type="EMBL" id="ATI43382.1"/>
    </source>
</evidence>
<name>A0A291M366_9RHOB</name>
<reference evidence="2 3" key="1">
    <citation type="submission" date="2017-05" db="EMBL/GenBank/DDBJ databases">
        <title>Comparative genomic and metabolic analysis of manganese-oxidizing mechanisms in Celeribater manganoxidans DY25T: its adaption to the environment of polymetallic nodule.</title>
        <authorList>
            <person name="Wang X."/>
        </authorList>
    </citation>
    <scope>NUCLEOTIDE SEQUENCE [LARGE SCALE GENOMIC DNA]</scope>
    <source>
        <strain evidence="2 3">DY25</strain>
    </source>
</reference>
<evidence type="ECO:0000256" key="1">
    <source>
        <dbReference type="SAM" id="MobiDB-lite"/>
    </source>
</evidence>
<organism evidence="2 3">
    <name type="scientific">Pacificitalea manganoxidans</name>
    <dbReference type="NCBI Taxonomy" id="1411902"/>
    <lineage>
        <taxon>Bacteria</taxon>
        <taxon>Pseudomonadati</taxon>
        <taxon>Pseudomonadota</taxon>
        <taxon>Alphaproteobacteria</taxon>
        <taxon>Rhodobacterales</taxon>
        <taxon>Paracoccaceae</taxon>
        <taxon>Pacificitalea</taxon>
    </lineage>
</organism>
<dbReference type="OrthoDB" id="9808254at2"/>
<keyword evidence="3" id="KW-1185">Reference proteome</keyword>
<sequence length="230" mass="24417">MLPAQADRATGSEAPAPASTENPVVVELYTSQGCSSCPPADELLSRLAAKDGVIALALHVDYWDYIGWADKFARPAHTKRQKAYAHANGSRTIYTPQMVINGTEQVVGARPMEVVDLLEHHAAQANSVRLQARRVGDMIELKAPSPSPALGELVVQLVRYLPSATVTIKKGENAGKTLDYANIVTSWDVVGKWDGQSVLDVSLPAPGSDPAVVIVQRPGPGPIVGAARVP</sequence>
<gene>
    <name evidence="2" type="ORF">CBW24_09340</name>
</gene>
<dbReference type="SUPFAM" id="SSF52833">
    <property type="entry name" value="Thioredoxin-like"/>
    <property type="match status" value="1"/>
</dbReference>
<dbReference type="EMBL" id="CP021404">
    <property type="protein sequence ID" value="ATI43382.1"/>
    <property type="molecule type" value="Genomic_DNA"/>
</dbReference>
<dbReference type="PANTHER" id="PTHR36057">
    <property type="match status" value="1"/>
</dbReference>
<protein>
    <submittedName>
        <fullName evidence="2">DUF1223 domain-containing protein</fullName>
    </submittedName>
</protein>
<dbReference type="InterPro" id="IPR010634">
    <property type="entry name" value="DUF1223"/>
</dbReference>